<protein>
    <submittedName>
        <fullName evidence="1">Uncharacterized protein</fullName>
    </submittedName>
</protein>
<name>A0AAD4E2H6_9AGAM</name>
<proteinExistence type="predicted"/>
<sequence length="1024" mass="116246">MCEIKLEKTLLAQIRLENKTKNKPENSVDLIKLESRRQSLGTWMAKKLSPRAQSERRQSLGTWMAKNISKKTKENIVKQMYKELTCYYGLDDCSAAFDYLQLQSASSQRPTFAQRACFVDASLLSTRLRHFQRLLNARVLWTRVYCKHVSFATVQSFVNTHFVDARLLSTCLFRFCSIFRQHAFCGHTSLVNTSLSFLFYLSSTRVLWTRVSCQCVSFVTSSLSWCAPKTLQRSALVAQRHVYTLTYSRPPPRAFLESRLGAKVWRCPNRFITMRVMCCLCMRLPPGTEDTILNEDVSFKCICCHIALEQQGAPYYGFYHANGVPVLKSFLQVHASLELSSRAELSAAPVIFIHLILVDFDTTASPFSLAHSFLQPYFTSGSIEYREITYNIVSDASGYRKTVRQIIKDLKNSFAWERVVVGDPFAGYSLDGEKHYAGTPTEDRLEVLGGDSFAGLQRAVVHHKLSATVAFNAAHFQPSFASHLLLAFTEQVLVEHCPIGLAFGDMLAQAYKLGRHTDVFLLTPLVGSLKVSKFVWADVKSRPWGGFLPIQCPSCGWTDCWRSVFVRACKDKVYVFECKNDTCTQSFTFSPPEGATMLTSDIMASWTFVFSNVLNEHKDSFVAAKGNSGIRACILKTIKDAIGTSEAAKDPCVMLPEKNLRKAVRAYYLDFLEDNEDRKAEEEIIEGGTKDTSAPDAVTVEMVRQREDDKPEDAGKYKTEFSGFDVVQKLFKDEFAEYDKQHRDTSNPKSMGQRTRLARMWHQAMSPEVKKELERVAGKWNQEGPPADTKDRYRTRNQKKMMEDFMDMVRRTMGLHVVILTAHDRAGRLRHKRPKNLLLRRPKIIGNGQNMLKIVLPTGFSKENMSVSRWRGSDGEDDNENNLPDLTVEVDDDGFVCLKLKHRHQLVRAVFQKAYAVITNNPRALVPWGCIPENVVIRDPSHLQKDTITAIYSHWKDRASHDMLIKGAAKGKSRVKPAYVEVSSDEEGLLNKVTNGKALQMKMTSRWRLRPFLSPAQNTILLGT</sequence>
<comment type="caution">
    <text evidence="1">The sequence shown here is derived from an EMBL/GenBank/DDBJ whole genome shotgun (WGS) entry which is preliminary data.</text>
</comment>
<evidence type="ECO:0000313" key="1">
    <source>
        <dbReference type="EMBL" id="KAG1897289.1"/>
    </source>
</evidence>
<accession>A0AAD4E2H6</accession>
<keyword evidence="2" id="KW-1185">Reference proteome</keyword>
<dbReference type="EMBL" id="JABBWK010000048">
    <property type="protein sequence ID" value="KAG1897289.1"/>
    <property type="molecule type" value="Genomic_DNA"/>
</dbReference>
<dbReference type="GeneID" id="64671563"/>
<reference evidence="1" key="1">
    <citation type="journal article" date="2020" name="New Phytol.">
        <title>Comparative genomics reveals dynamic genome evolution in host specialist ectomycorrhizal fungi.</title>
        <authorList>
            <person name="Lofgren L.A."/>
            <person name="Nguyen N.H."/>
            <person name="Vilgalys R."/>
            <person name="Ruytinx J."/>
            <person name="Liao H.L."/>
            <person name="Branco S."/>
            <person name="Kuo A."/>
            <person name="LaButti K."/>
            <person name="Lipzen A."/>
            <person name="Andreopoulos W."/>
            <person name="Pangilinan J."/>
            <person name="Riley R."/>
            <person name="Hundley H."/>
            <person name="Na H."/>
            <person name="Barry K."/>
            <person name="Grigoriev I.V."/>
            <person name="Stajich J.E."/>
            <person name="Kennedy P.G."/>
        </authorList>
    </citation>
    <scope>NUCLEOTIDE SEQUENCE</scope>
    <source>
        <strain evidence="1">FC203</strain>
    </source>
</reference>
<dbReference type="AlphaFoldDB" id="A0AAD4E2H6"/>
<dbReference type="Proteomes" id="UP001195769">
    <property type="component" value="Unassembled WGS sequence"/>
</dbReference>
<evidence type="ECO:0000313" key="2">
    <source>
        <dbReference type="Proteomes" id="UP001195769"/>
    </source>
</evidence>
<organism evidence="1 2">
    <name type="scientific">Suillus fuscotomentosus</name>
    <dbReference type="NCBI Taxonomy" id="1912939"/>
    <lineage>
        <taxon>Eukaryota</taxon>
        <taxon>Fungi</taxon>
        <taxon>Dikarya</taxon>
        <taxon>Basidiomycota</taxon>
        <taxon>Agaricomycotina</taxon>
        <taxon>Agaricomycetes</taxon>
        <taxon>Agaricomycetidae</taxon>
        <taxon>Boletales</taxon>
        <taxon>Suillineae</taxon>
        <taxon>Suillaceae</taxon>
        <taxon>Suillus</taxon>
    </lineage>
</organism>
<feature type="non-terminal residue" evidence="1">
    <location>
        <position position="1024"/>
    </location>
</feature>
<dbReference type="RefSeq" id="XP_041222865.1">
    <property type="nucleotide sequence ID" value="XM_041377265.1"/>
</dbReference>
<gene>
    <name evidence="1" type="ORF">F5891DRAFT_982874</name>
</gene>